<evidence type="ECO:0000256" key="6">
    <source>
        <dbReference type="ARBA" id="ARBA00023136"/>
    </source>
</evidence>
<evidence type="ECO:0000256" key="1">
    <source>
        <dbReference type="ARBA" id="ARBA00004651"/>
    </source>
</evidence>
<dbReference type="InterPro" id="IPR010343">
    <property type="entry name" value="ArAE_1"/>
</dbReference>
<dbReference type="EMBL" id="PNGG01000006">
    <property type="protein sequence ID" value="PMC17693.1"/>
    <property type="molecule type" value="Genomic_DNA"/>
</dbReference>
<keyword evidence="6 7" id="KW-0472">Membrane</keyword>
<keyword evidence="5 7" id="KW-1133">Transmembrane helix</keyword>
<dbReference type="STRING" id="170573.GCA_001076995_00136"/>
<dbReference type="RefSeq" id="WP_049406403.1">
    <property type="nucleotide sequence ID" value="NZ_CP066062.1"/>
</dbReference>
<dbReference type="Proteomes" id="UP000235748">
    <property type="component" value="Unassembled WGS sequence"/>
</dbReference>
<feature type="transmembrane region" description="Helical" evidence="7">
    <location>
        <begin position="132"/>
        <end position="150"/>
    </location>
</feature>
<comment type="similarity">
    <text evidence="2">Belongs to the UPF0421 family.</text>
</comment>
<accession>A0A2K4DM15</accession>
<evidence type="ECO:0000256" key="3">
    <source>
        <dbReference type="ARBA" id="ARBA00022475"/>
    </source>
</evidence>
<keyword evidence="3" id="KW-1003">Cell membrane</keyword>
<comment type="subcellular location">
    <subcellularLocation>
        <location evidence="1">Cell membrane</location>
        <topology evidence="1">Multi-pass membrane protein</topology>
    </subcellularLocation>
</comment>
<reference evidence="8 9" key="1">
    <citation type="submission" date="2017-09" db="EMBL/GenBank/DDBJ databases">
        <title>Bacterial strain isolated from the female urinary microbiota.</title>
        <authorList>
            <person name="Thomas-White K."/>
            <person name="Kumar N."/>
            <person name="Forster S."/>
            <person name="Putonti C."/>
            <person name="Lawley T."/>
            <person name="Wolfe A.J."/>
        </authorList>
    </citation>
    <scope>NUCLEOTIDE SEQUENCE [LARGE SCALE GENOMIC DNA]</scope>
    <source>
        <strain evidence="8 9">UMB0834</strain>
    </source>
</reference>
<feature type="transmembrane region" description="Helical" evidence="7">
    <location>
        <begin position="20"/>
        <end position="46"/>
    </location>
</feature>
<evidence type="ECO:0000256" key="4">
    <source>
        <dbReference type="ARBA" id="ARBA00022692"/>
    </source>
</evidence>
<name>A0A2K4DM15_9STAP</name>
<dbReference type="PANTHER" id="PTHR30509:SF9">
    <property type="entry name" value="MULTIDRUG RESISTANCE PROTEIN MDTO"/>
    <property type="match status" value="1"/>
</dbReference>
<dbReference type="GO" id="GO:0005886">
    <property type="term" value="C:plasma membrane"/>
    <property type="evidence" value="ECO:0007669"/>
    <property type="project" value="UniProtKB-SubCell"/>
</dbReference>
<evidence type="ECO:0000313" key="9">
    <source>
        <dbReference type="Proteomes" id="UP000235748"/>
    </source>
</evidence>
<protein>
    <submittedName>
        <fullName evidence="8">Aromatic acid exporter family protein</fullName>
    </submittedName>
</protein>
<evidence type="ECO:0000256" key="5">
    <source>
        <dbReference type="ARBA" id="ARBA00022989"/>
    </source>
</evidence>
<keyword evidence="4 7" id="KW-0812">Transmembrane</keyword>
<dbReference type="PANTHER" id="PTHR30509">
    <property type="entry name" value="P-HYDROXYBENZOIC ACID EFFLUX PUMP SUBUNIT-RELATED"/>
    <property type="match status" value="1"/>
</dbReference>
<dbReference type="AlphaFoldDB" id="A0A2K4DM15"/>
<dbReference type="Pfam" id="PF06081">
    <property type="entry name" value="ArAE_1"/>
    <property type="match status" value="1"/>
</dbReference>
<comment type="caution">
    <text evidence="8">The sequence shown here is derived from an EMBL/GenBank/DDBJ whole genome shotgun (WGS) entry which is preliminary data.</text>
</comment>
<proteinExistence type="inferred from homology"/>
<gene>
    <name evidence="8" type="ORF">CJ235_10005</name>
</gene>
<evidence type="ECO:0000313" key="8">
    <source>
        <dbReference type="EMBL" id="PMC17693.1"/>
    </source>
</evidence>
<sequence>MREKWYKNLIGARTIKTGLATFLTAWFCLLLHMNPIFAILTAIVTIEPTAKASLHKGYRRLPATVIGVVFAVVFTYFFGDDSPFSYALTALCTIIVCTKFNLQVGTTVATMTALAMIPGIHDAFIYNFFSRFLTAIIGLVTAGLVNFMVLPPKYYAQLDSLINKTESQMYSLYSNRMQQLLIGKFKSDASERALDKVISLNNRVDTLLSYQKDELGYHKHRDKEWIQVRRITSRSHTNRLFITHLSNIIYLPKNVQVVFNSEERLAILKISQSINNIFSTGHFEREKSSASVLKRSVKGLDEFDDNQIKSHIIYEILLIYRILDGRYAK</sequence>
<feature type="transmembrane region" description="Helical" evidence="7">
    <location>
        <begin position="84"/>
        <end position="102"/>
    </location>
</feature>
<evidence type="ECO:0000256" key="2">
    <source>
        <dbReference type="ARBA" id="ARBA00006544"/>
    </source>
</evidence>
<evidence type="ECO:0000256" key="7">
    <source>
        <dbReference type="SAM" id="Phobius"/>
    </source>
</evidence>
<organism evidence="8 9">
    <name type="scientific">Staphylococcus pettenkoferi</name>
    <dbReference type="NCBI Taxonomy" id="170573"/>
    <lineage>
        <taxon>Bacteria</taxon>
        <taxon>Bacillati</taxon>
        <taxon>Bacillota</taxon>
        <taxon>Bacilli</taxon>
        <taxon>Bacillales</taxon>
        <taxon>Staphylococcaceae</taxon>
        <taxon>Staphylococcus</taxon>
    </lineage>
</organism>
<feature type="transmembrane region" description="Helical" evidence="7">
    <location>
        <begin position="58"/>
        <end position="78"/>
    </location>
</feature>